<dbReference type="EMBL" id="HBUF01243865">
    <property type="protein sequence ID" value="CAG6677852.1"/>
    <property type="molecule type" value="Transcribed_RNA"/>
</dbReference>
<name>A0A8D8VAT9_9HEMI</name>
<dbReference type="EMBL" id="HBUF01022683">
    <property type="protein sequence ID" value="CAG6611756.1"/>
    <property type="molecule type" value="Transcribed_RNA"/>
</dbReference>
<protein>
    <submittedName>
        <fullName evidence="2">Uncharacterized protein</fullName>
    </submittedName>
</protein>
<dbReference type="AlphaFoldDB" id="A0A8D8VAT9"/>
<evidence type="ECO:0000256" key="1">
    <source>
        <dbReference type="SAM" id="MobiDB-lite"/>
    </source>
</evidence>
<evidence type="ECO:0000313" key="2">
    <source>
        <dbReference type="EMBL" id="CAG6717837.1"/>
    </source>
</evidence>
<feature type="compositionally biased region" description="Polar residues" evidence="1">
    <location>
        <begin position="482"/>
        <end position="492"/>
    </location>
</feature>
<dbReference type="EMBL" id="HBUF01590437">
    <property type="protein sequence ID" value="CAG6773189.1"/>
    <property type="molecule type" value="Transcribed_RNA"/>
</dbReference>
<dbReference type="EMBL" id="HBUF01356507">
    <property type="protein sequence ID" value="CAG6717833.1"/>
    <property type="molecule type" value="Transcribed_RNA"/>
</dbReference>
<accession>A0A8D8VAT9</accession>
<feature type="compositionally biased region" description="Low complexity" evidence="1">
    <location>
        <begin position="326"/>
        <end position="340"/>
    </location>
</feature>
<dbReference type="EMBL" id="HBUF01022684">
    <property type="protein sequence ID" value="CAG6611758.1"/>
    <property type="molecule type" value="Transcribed_RNA"/>
</dbReference>
<feature type="region of interest" description="Disordered" evidence="1">
    <location>
        <begin position="460"/>
        <end position="499"/>
    </location>
</feature>
<feature type="compositionally biased region" description="Low complexity" evidence="1">
    <location>
        <begin position="375"/>
        <end position="384"/>
    </location>
</feature>
<dbReference type="EMBL" id="HBUF01590438">
    <property type="protein sequence ID" value="CAG6773191.1"/>
    <property type="molecule type" value="Transcribed_RNA"/>
</dbReference>
<organism evidence="2">
    <name type="scientific">Cacopsylla melanoneura</name>
    <dbReference type="NCBI Taxonomy" id="428564"/>
    <lineage>
        <taxon>Eukaryota</taxon>
        <taxon>Metazoa</taxon>
        <taxon>Ecdysozoa</taxon>
        <taxon>Arthropoda</taxon>
        <taxon>Hexapoda</taxon>
        <taxon>Insecta</taxon>
        <taxon>Pterygota</taxon>
        <taxon>Neoptera</taxon>
        <taxon>Paraneoptera</taxon>
        <taxon>Hemiptera</taxon>
        <taxon>Sternorrhyncha</taxon>
        <taxon>Psylloidea</taxon>
        <taxon>Psyllidae</taxon>
        <taxon>Psyllinae</taxon>
        <taxon>Cacopsylla</taxon>
    </lineage>
</organism>
<feature type="compositionally biased region" description="Basic and acidic residues" evidence="1">
    <location>
        <begin position="460"/>
        <end position="469"/>
    </location>
</feature>
<dbReference type="EMBL" id="HBUF01356509">
    <property type="protein sequence ID" value="CAG6717837.1"/>
    <property type="molecule type" value="Transcribed_RNA"/>
</dbReference>
<feature type="region of interest" description="Disordered" evidence="1">
    <location>
        <begin position="324"/>
        <end position="389"/>
    </location>
</feature>
<reference evidence="2" key="1">
    <citation type="submission" date="2021-05" db="EMBL/GenBank/DDBJ databases">
        <authorList>
            <person name="Alioto T."/>
            <person name="Alioto T."/>
            <person name="Gomez Garrido J."/>
        </authorList>
    </citation>
    <scope>NUCLEOTIDE SEQUENCE</scope>
</reference>
<sequence length="667" mass="76155">MDNSMEFETILLGKEIINGTTNSSNIHLLISKNIKKQLVKHNSKLYYLFKLNVENYTIELKQINKKSSTGKTVKSSNPSNKSTTSFITNTATSYFNSGPSSGTYLNSGPTSGGYQFRKDDEGFESEGEDFSLNSSEESSSSSVVTNRLFELKSIFTDSANSSGTDSDDIHDKINVNIKNIVDYEVYSFSDIIFLHNDSKYPKILVLIVKINKNKLQINAPLEAILLQFSNYENIKNIFNYYNEVKNKNKYNNKLNRQVNYNVNNSFSLLEKVDLDGVTHIEITSNHSSSQPNNEIIESIDYRPSCIISINTPELGNIETIPIGKVSKTSSNNQNGSSSNSKEIDAIIYTESDPSTPTRPERRKKKQSTSSHFLDTSNKTNSISKSNEEQFQERIVRGQFIKINVSEHKIKDQQNNNSNSDTVDKTSIKSDDVTILHSRENQTPFNKRLYSSDHKIYKSDSKFVKNDKSSGHHRSRKPDKADTSNTLKPNHSMPTEHRFERNSQFHKSLDLRNYHRDKSVPDGNSRYYKNIRPVNYFNVDYNKKIKYRSRSKSPPLRPMPMMSYVPITDYTSSGSNSISNKFFSKLKDLRNEIKLKRNPLDLAAQPTSQFYTDLDANYKNLHLSKSTPNLKSVLIKNKQHNYFNNNNEELSEPKKVTFSAYATVQVVD</sequence>
<proteinExistence type="predicted"/>